<dbReference type="InterPro" id="IPR038369">
    <property type="entry name" value="SpoVAD_sf"/>
</dbReference>
<gene>
    <name evidence="1" type="primary">spoVAD</name>
    <name evidence="2" type="ORF">EAI93_09000</name>
    <name evidence="1" type="ORF">ERS852456_01072</name>
</gene>
<organism evidence="1 3">
    <name type="scientific">[Ruminococcus] torques</name>
    <dbReference type="NCBI Taxonomy" id="33039"/>
    <lineage>
        <taxon>Bacteria</taxon>
        <taxon>Bacillati</taxon>
        <taxon>Bacillota</taxon>
        <taxon>Clostridia</taxon>
        <taxon>Lachnospirales</taxon>
        <taxon>Lachnospiraceae</taxon>
        <taxon>Mediterraneibacter</taxon>
    </lineage>
</organism>
<dbReference type="GeneID" id="97330057"/>
<dbReference type="SUPFAM" id="SSF53901">
    <property type="entry name" value="Thiolase-like"/>
    <property type="match status" value="1"/>
</dbReference>
<dbReference type="InterPro" id="IPR010894">
    <property type="entry name" value="SpoVAD"/>
</dbReference>
<proteinExistence type="predicted"/>
<dbReference type="InterPro" id="IPR016039">
    <property type="entry name" value="Thiolase-like"/>
</dbReference>
<dbReference type="Proteomes" id="UP000095787">
    <property type="component" value="Unassembled WGS sequence"/>
</dbReference>
<dbReference type="AlphaFoldDB" id="A0A174AP02"/>
<dbReference type="GO" id="GO:0016746">
    <property type="term" value="F:acyltransferase activity"/>
    <property type="evidence" value="ECO:0007669"/>
    <property type="project" value="InterPro"/>
</dbReference>
<evidence type="ECO:0000313" key="4">
    <source>
        <dbReference type="Proteomes" id="UP000292665"/>
    </source>
</evidence>
<accession>A0A174AP02</accession>
<evidence type="ECO:0000313" key="3">
    <source>
        <dbReference type="Proteomes" id="UP000095787"/>
    </source>
</evidence>
<dbReference type="Gene3D" id="3.40.47.40">
    <property type="entry name" value="Stage V sporulation protein AD"/>
    <property type="match status" value="1"/>
</dbReference>
<evidence type="ECO:0000313" key="2">
    <source>
        <dbReference type="EMBL" id="RYS79208.1"/>
    </source>
</evidence>
<dbReference type="EMBL" id="CYZO01000011">
    <property type="protein sequence ID" value="CUN89155.1"/>
    <property type="molecule type" value="Genomic_DNA"/>
</dbReference>
<dbReference type="PIRSF" id="PIRSF011570">
    <property type="entry name" value="SpoVAD"/>
    <property type="match status" value="1"/>
</dbReference>
<evidence type="ECO:0000313" key="1">
    <source>
        <dbReference type="EMBL" id="CUN89155.1"/>
    </source>
</evidence>
<protein>
    <submittedName>
        <fullName evidence="1">Stage V sporulation protein AD</fullName>
    </submittedName>
</protein>
<reference evidence="1 3" key="1">
    <citation type="submission" date="2015-09" db="EMBL/GenBank/DDBJ databases">
        <authorList>
            <consortium name="Pathogen Informatics"/>
        </authorList>
    </citation>
    <scope>NUCLEOTIDE SEQUENCE [LARGE SCALE GENOMIC DNA]</scope>
    <source>
        <strain evidence="1 3">2789STDY5834841</strain>
    </source>
</reference>
<dbReference type="Pfam" id="PF07451">
    <property type="entry name" value="SpoVAD"/>
    <property type="match status" value="1"/>
</dbReference>
<name>A0A174AP02_9FIRM</name>
<sequence>MDQIKGAQSIMFREAPYLISAASVAGSKEADGPIGKLFDVTDKDDLFGAQTWEEAESNMQKEACVLAAGKAHVDLKKIRYLFGGDLLRQGIATSMGVEALQIPMFGLYGACSTSGEALALASMSAAAGYGGTMIAVTSSHFGSAEKEFRFPLGYANQRPLSSHWTVTGSGAFLVQSAEEYRKQNTKSYFSNIRITGVTVGKIVDYGLKDSQNMGACMAPAAMDTIVQNFQDMERKEKDYDRIITGDLGSIGRTILFDLIREKGYDICEKHMDCGMTIFDKERQDTHAGGSGCGCAAVTLASYVLPKLEKGEWKRVLFVPTGALMSTVSFNEGASVPGIAHGIVLESDA</sequence>
<dbReference type="EMBL" id="RCYR01000016">
    <property type="protein sequence ID" value="RYS79208.1"/>
    <property type="molecule type" value="Genomic_DNA"/>
</dbReference>
<dbReference type="NCBIfam" id="NF006160">
    <property type="entry name" value="PRK08304.1"/>
    <property type="match status" value="1"/>
</dbReference>
<dbReference type="RefSeq" id="WP_004846691.1">
    <property type="nucleotide sequence ID" value="NZ_CATVPX010000041.1"/>
</dbReference>
<dbReference type="Proteomes" id="UP000292665">
    <property type="component" value="Unassembled WGS sequence"/>
</dbReference>
<reference evidence="2 4" key="2">
    <citation type="journal article" date="2019" name="Science, e1252229">
        <title>Invertible promoters mediate bacterial phase variation, antibiotic resistance, and host adaptation in the gut.</title>
        <authorList>
            <person name="Jiang X."/>
            <person name="Hall A.B."/>
            <person name="Arthur T.D."/>
            <person name="Plichta D.R."/>
            <person name="Covington C.T."/>
            <person name="Poyet M."/>
            <person name="Crothers J."/>
            <person name="Moses P.L."/>
            <person name="Tolonen A.C."/>
            <person name="Vlamakis H."/>
            <person name="Alm E.J."/>
            <person name="Xavier R.J."/>
        </authorList>
    </citation>
    <scope>NUCLEOTIDE SEQUENCE [LARGE SCALE GENOMIC DNA]</scope>
    <source>
        <strain evidence="2">Aa_0143</strain>
        <strain evidence="4">aa_0143</strain>
    </source>
</reference>